<keyword evidence="2 5" id="KW-0863">Zinc-finger</keyword>
<name>A0A9P1IM80_9PELO</name>
<dbReference type="SUPFAM" id="SSF52540">
    <property type="entry name" value="P-loop containing nucleoside triphosphate hydrolases"/>
    <property type="match status" value="2"/>
</dbReference>
<dbReference type="Pfam" id="PF00176">
    <property type="entry name" value="SNF2-rel_dom"/>
    <property type="match status" value="1"/>
</dbReference>
<evidence type="ECO:0008006" key="11">
    <source>
        <dbReference type="Google" id="ProtNLM"/>
    </source>
</evidence>
<dbReference type="GO" id="GO:0061630">
    <property type="term" value="F:ubiquitin protein ligase activity"/>
    <property type="evidence" value="ECO:0007669"/>
    <property type="project" value="TreeGrafter"/>
</dbReference>
<keyword evidence="10" id="KW-1185">Reference proteome</keyword>
<keyword evidence="4" id="KW-0862">Zinc</keyword>
<dbReference type="Pfam" id="PF00271">
    <property type="entry name" value="Helicase_C"/>
    <property type="match status" value="1"/>
</dbReference>
<comment type="caution">
    <text evidence="9">The sequence shown here is derived from an EMBL/GenBank/DDBJ whole genome shotgun (WGS) entry which is preliminary data.</text>
</comment>
<gene>
    <name evidence="9" type="ORF">CAMP_LOCUS10283</name>
</gene>
<dbReference type="Gene3D" id="3.30.40.10">
    <property type="entry name" value="Zinc/RING finger domain, C3HC4 (zinc finger)"/>
    <property type="match status" value="1"/>
</dbReference>
<dbReference type="InterPro" id="IPR001841">
    <property type="entry name" value="Znf_RING"/>
</dbReference>
<evidence type="ECO:0000313" key="10">
    <source>
        <dbReference type="Proteomes" id="UP001152747"/>
    </source>
</evidence>
<evidence type="ECO:0000259" key="7">
    <source>
        <dbReference type="PROSITE" id="PS50089"/>
    </source>
</evidence>
<sequence length="1407" mass="163055">MKTLLLISSIAYQKEYPNFKGTKKGINSKVIAEISNDFLLKHCSENSRILKNAGIKIFWCSKNGQTHLDFFLCPEYVVTDIFDFEELADSCKNAQVLNKLFAEVLSGKTKTLLKKFWNFRNSLTKNNNDFRQFFDALEKSTGNWQVPLEFDNKFEISENLLQCKLMQYQKKTVKWMMAREKMAENLEYFEEFFQCFSIQDDIFYYPAMGIFSSKKISKFPVDLIPKGGILADEMGLGKTIEMLALIVSNPKFPNSNNNTIDESKVVGQLDWDEYKSKKIGRSNGHSPSVFTVIRKQDSENVKTRKCKKCRETCVVERCGWKSKFDSKKFEFLCPLCINDEELMEVKTTLIVIPDSLCVQWYNEIKKHCCQKLQIMFYFGLNKVGYLHPREIEEYDIILTTYGTLKSDFGFVKTGARCSADVKFSPSSINHVKWWRIIADESQLVETSSSSKLSQMSQLLESSNKWCMSGTPIMKDIKGLFGLFKFIDFFPFSIENIWNNCIVPEYFAKSKSPDNSWLIKLGSQLMRRNTKAMVDSEFRLPKLIEIEKLIKFSTIEERQYKEVKDELRRVVENAIGRDSRDNEVLLSAVTGRERIMTALAKLKETLVSCGNHLIKRKRENIFEEVNMDPNNVTFRLIRAKKSQIADSLRVIGYELNISADYYWPSKQYEKIGPIYEQFVKLIKKVQEVNENFERCARLDFEDEAPPAKMRRVEVDDESESESESEEDRINARAEIMELRKTSMKPIKIDIGAMAHFVTNIRELSNISESAKSSIQNIGGVQKFEDKLKTDVENFFATDRMEIQKMKCEFEKINIFDEKLEIQTVFEERVEFYSKSNSKSLVDNIKISTITVRGILEEMPFLPIFVNSTKHFEDSSEFVITDTRFDGRIVKFETHSHRSCFGNCKNYRFLNLVENYETCTNYQLFQKLLDFLNNLEDLGIELFDDFAKLVDRFSNSPIQFINPGGDRMEVISCRHQILDINGKLCHDDTSRKLQKASIGECELCVVYHTLAHFRFLVGVGSFHGELIHENHKKSPVAKFVEHVLGLEKKNCKGFQMANEISQFYQYFNSLRQMAITINQWCKKIEDFSFRLNILKQKTHKLTLESFLGENDQLPDCPQRKHLMRMKRIENASRWVSSYWSKLDTACQELAYLVTLCLEQHQQEESEEDESKMCRVCLTDMEVMAIFPCGHRVCEGCLGELRKRAALPMTVQCVSCRKVYNCVTIMIAQNPSTANSVIPGFTLSAKLESTILLMKEILEEDPENKIIVFTNFEVGSWIWKYVVKIWKKIKLPFTEVSRQMFGNDISNFQSDKDCRILFCSLKMCANGLNLTQANHIIFLEPSHLQSVVKQAIGRISRYGQKKEMKVYHLLIEGSIEMEIRKIAKAKTADNLKSELTVGNLRQIFGVPTNA</sequence>
<feature type="region of interest" description="Disordered" evidence="6">
    <location>
        <begin position="707"/>
        <end position="728"/>
    </location>
</feature>
<proteinExistence type="predicted"/>
<dbReference type="GO" id="GO:0000209">
    <property type="term" value="P:protein polyubiquitination"/>
    <property type="evidence" value="ECO:0007669"/>
    <property type="project" value="TreeGrafter"/>
</dbReference>
<dbReference type="SMART" id="SM00487">
    <property type="entry name" value="DEXDc"/>
    <property type="match status" value="1"/>
</dbReference>
<evidence type="ECO:0000256" key="5">
    <source>
        <dbReference type="PROSITE-ProRule" id="PRU00175"/>
    </source>
</evidence>
<evidence type="ECO:0000256" key="4">
    <source>
        <dbReference type="ARBA" id="ARBA00022833"/>
    </source>
</evidence>
<dbReference type="Gene3D" id="3.40.50.10810">
    <property type="entry name" value="Tandem AAA-ATPase domain"/>
    <property type="match status" value="2"/>
</dbReference>
<keyword evidence="3" id="KW-0378">Hydrolase</keyword>
<evidence type="ECO:0000259" key="8">
    <source>
        <dbReference type="PROSITE" id="PS51192"/>
    </source>
</evidence>
<dbReference type="PROSITE" id="PS00518">
    <property type="entry name" value="ZF_RING_1"/>
    <property type="match status" value="1"/>
</dbReference>
<dbReference type="GO" id="GO:0016787">
    <property type="term" value="F:hydrolase activity"/>
    <property type="evidence" value="ECO:0007669"/>
    <property type="project" value="UniProtKB-KW"/>
</dbReference>
<dbReference type="Gene3D" id="3.40.50.300">
    <property type="entry name" value="P-loop containing nucleotide triphosphate hydrolases"/>
    <property type="match status" value="1"/>
</dbReference>
<dbReference type="InterPro" id="IPR000330">
    <property type="entry name" value="SNF2_N"/>
</dbReference>
<evidence type="ECO:0000256" key="1">
    <source>
        <dbReference type="ARBA" id="ARBA00022723"/>
    </source>
</evidence>
<organism evidence="9 10">
    <name type="scientific">Caenorhabditis angaria</name>
    <dbReference type="NCBI Taxonomy" id="860376"/>
    <lineage>
        <taxon>Eukaryota</taxon>
        <taxon>Metazoa</taxon>
        <taxon>Ecdysozoa</taxon>
        <taxon>Nematoda</taxon>
        <taxon>Chromadorea</taxon>
        <taxon>Rhabditida</taxon>
        <taxon>Rhabditina</taxon>
        <taxon>Rhabditomorpha</taxon>
        <taxon>Rhabditoidea</taxon>
        <taxon>Rhabditidae</taxon>
        <taxon>Peloderinae</taxon>
        <taxon>Caenorhabditis</taxon>
    </lineage>
</organism>
<dbReference type="EMBL" id="CANHGI010000004">
    <property type="protein sequence ID" value="CAI5447646.1"/>
    <property type="molecule type" value="Genomic_DNA"/>
</dbReference>
<dbReference type="InterPro" id="IPR014001">
    <property type="entry name" value="Helicase_ATP-bd"/>
</dbReference>
<dbReference type="InterPro" id="IPR038718">
    <property type="entry name" value="SNF2-like_sf"/>
</dbReference>
<dbReference type="SUPFAM" id="SSF57850">
    <property type="entry name" value="RING/U-box"/>
    <property type="match status" value="1"/>
</dbReference>
<dbReference type="GO" id="GO:0008270">
    <property type="term" value="F:zinc ion binding"/>
    <property type="evidence" value="ECO:0007669"/>
    <property type="project" value="UniProtKB-KW"/>
</dbReference>
<dbReference type="InterPro" id="IPR052583">
    <property type="entry name" value="ATP-helicase/E3_Ub-Ligase"/>
</dbReference>
<dbReference type="GO" id="GO:0005524">
    <property type="term" value="F:ATP binding"/>
    <property type="evidence" value="ECO:0007669"/>
    <property type="project" value="InterPro"/>
</dbReference>
<dbReference type="InterPro" id="IPR013083">
    <property type="entry name" value="Znf_RING/FYVE/PHD"/>
</dbReference>
<dbReference type="GO" id="GO:0005634">
    <property type="term" value="C:nucleus"/>
    <property type="evidence" value="ECO:0007669"/>
    <property type="project" value="TreeGrafter"/>
</dbReference>
<protein>
    <recommendedName>
        <fullName evidence="11">RING-type domain-containing protein</fullName>
    </recommendedName>
</protein>
<dbReference type="PANTHER" id="PTHR45865">
    <property type="entry name" value="E3 UBIQUITIN-PROTEIN LIGASE SHPRH FAMILY MEMBER"/>
    <property type="match status" value="1"/>
</dbReference>
<dbReference type="PROSITE" id="PS51192">
    <property type="entry name" value="HELICASE_ATP_BIND_1"/>
    <property type="match status" value="1"/>
</dbReference>
<feature type="domain" description="Helicase ATP-binding" evidence="8">
    <location>
        <begin position="219"/>
        <end position="489"/>
    </location>
</feature>
<dbReference type="Proteomes" id="UP001152747">
    <property type="component" value="Unassembled WGS sequence"/>
</dbReference>
<evidence type="ECO:0000313" key="9">
    <source>
        <dbReference type="EMBL" id="CAI5447646.1"/>
    </source>
</evidence>
<accession>A0A9P1IM80</accession>
<dbReference type="InterPro" id="IPR001650">
    <property type="entry name" value="Helicase_C-like"/>
</dbReference>
<dbReference type="InterPro" id="IPR049730">
    <property type="entry name" value="SNF2/RAD54-like_C"/>
</dbReference>
<evidence type="ECO:0000256" key="3">
    <source>
        <dbReference type="ARBA" id="ARBA00022801"/>
    </source>
</evidence>
<dbReference type="OrthoDB" id="423559at2759"/>
<feature type="domain" description="RING-type" evidence="7">
    <location>
        <begin position="1171"/>
        <end position="1214"/>
    </location>
</feature>
<dbReference type="SMART" id="SM00184">
    <property type="entry name" value="RING"/>
    <property type="match status" value="1"/>
</dbReference>
<dbReference type="CDD" id="cd18793">
    <property type="entry name" value="SF2_C_SNF"/>
    <property type="match status" value="1"/>
</dbReference>
<dbReference type="InterPro" id="IPR017907">
    <property type="entry name" value="Znf_RING_CS"/>
</dbReference>
<dbReference type="PANTHER" id="PTHR45865:SF1">
    <property type="entry name" value="E3 UBIQUITIN-PROTEIN LIGASE SHPRH"/>
    <property type="match status" value="1"/>
</dbReference>
<feature type="compositionally biased region" description="Acidic residues" evidence="6">
    <location>
        <begin position="713"/>
        <end position="725"/>
    </location>
</feature>
<evidence type="ECO:0000256" key="6">
    <source>
        <dbReference type="SAM" id="MobiDB-lite"/>
    </source>
</evidence>
<dbReference type="InterPro" id="IPR027417">
    <property type="entry name" value="P-loop_NTPase"/>
</dbReference>
<dbReference type="GO" id="GO:0006974">
    <property type="term" value="P:DNA damage response"/>
    <property type="evidence" value="ECO:0007669"/>
    <property type="project" value="TreeGrafter"/>
</dbReference>
<evidence type="ECO:0000256" key="2">
    <source>
        <dbReference type="ARBA" id="ARBA00022771"/>
    </source>
</evidence>
<dbReference type="PROSITE" id="PS50089">
    <property type="entry name" value="ZF_RING_2"/>
    <property type="match status" value="1"/>
</dbReference>
<reference evidence="9" key="1">
    <citation type="submission" date="2022-11" db="EMBL/GenBank/DDBJ databases">
        <authorList>
            <person name="Kikuchi T."/>
        </authorList>
    </citation>
    <scope>NUCLEOTIDE SEQUENCE</scope>
    <source>
        <strain evidence="9">PS1010</strain>
    </source>
</reference>
<keyword evidence="1" id="KW-0479">Metal-binding</keyword>